<evidence type="ECO:0000313" key="2">
    <source>
        <dbReference type="Proteomes" id="UP000254208"/>
    </source>
</evidence>
<dbReference type="Proteomes" id="UP000254208">
    <property type="component" value="Unassembled WGS sequence"/>
</dbReference>
<accession>A0A379FPI2</accession>
<name>A0A379FPI2_PRORE</name>
<sequence>MRQRIKAAPLLIPSKLGSASGLRNNPCIMAPDTAKARPTKMAINTRGRRIFSHICQSESVAEACHSAFNEKFMAPAFDAMRTKPPSANNKMIITKKWVFKATHWDFSNASRSCCMTLGVPKLKVSIPTSSTTKSALFFPAGVIDIPCKFHTFSIPPNDLTPS</sequence>
<gene>
    <name evidence="1" type="ORF">NCTC11801_01501</name>
</gene>
<protein>
    <submittedName>
        <fullName evidence="1">Uncharacterized protein</fullName>
    </submittedName>
</protein>
<proteinExistence type="predicted"/>
<dbReference type="AlphaFoldDB" id="A0A379FPI2"/>
<dbReference type="EMBL" id="UGTZ01000001">
    <property type="protein sequence ID" value="SUC30571.1"/>
    <property type="molecule type" value="Genomic_DNA"/>
</dbReference>
<evidence type="ECO:0000313" key="1">
    <source>
        <dbReference type="EMBL" id="SUC30571.1"/>
    </source>
</evidence>
<reference evidence="1 2" key="1">
    <citation type="submission" date="2018-06" db="EMBL/GenBank/DDBJ databases">
        <authorList>
            <consortium name="Pathogen Informatics"/>
            <person name="Doyle S."/>
        </authorList>
    </citation>
    <scope>NUCLEOTIDE SEQUENCE [LARGE SCALE GENOMIC DNA]</scope>
    <source>
        <strain evidence="1 2">NCTC11801</strain>
    </source>
</reference>
<organism evidence="1 2">
    <name type="scientific">Providencia rettgeri</name>
    <dbReference type="NCBI Taxonomy" id="587"/>
    <lineage>
        <taxon>Bacteria</taxon>
        <taxon>Pseudomonadati</taxon>
        <taxon>Pseudomonadota</taxon>
        <taxon>Gammaproteobacteria</taxon>
        <taxon>Enterobacterales</taxon>
        <taxon>Morganellaceae</taxon>
        <taxon>Providencia</taxon>
    </lineage>
</organism>